<keyword evidence="2" id="KW-1185">Reference proteome</keyword>
<dbReference type="EMBL" id="OW152819">
    <property type="protein sequence ID" value="CAH2073158.1"/>
    <property type="molecule type" value="Genomic_DNA"/>
</dbReference>
<proteinExistence type="predicted"/>
<reference evidence="1" key="1">
    <citation type="submission" date="2022-03" db="EMBL/GenBank/DDBJ databases">
        <authorList>
            <person name="Martin H S."/>
        </authorList>
    </citation>
    <scope>NUCLEOTIDE SEQUENCE</scope>
</reference>
<gene>
    <name evidence="1" type="ORF">IPOD504_LOCUS15510</name>
</gene>
<sequence length="75" mass="8209">MMDWPLCVGSAGVEYSNSQCTGEAPLATLATLDCDVTKYDPDASKHCAEQWRPVPALLRTVTDDELQARFATCED</sequence>
<evidence type="ECO:0000313" key="1">
    <source>
        <dbReference type="EMBL" id="CAH2073158.1"/>
    </source>
</evidence>
<feature type="non-terminal residue" evidence="1">
    <location>
        <position position="1"/>
    </location>
</feature>
<name>A0ABN8J247_9NEOP</name>
<protein>
    <submittedName>
        <fullName evidence="1">Uncharacterized protein</fullName>
    </submittedName>
</protein>
<organism evidence="1 2">
    <name type="scientific">Iphiclides podalirius</name>
    <name type="common">scarce swallowtail</name>
    <dbReference type="NCBI Taxonomy" id="110791"/>
    <lineage>
        <taxon>Eukaryota</taxon>
        <taxon>Metazoa</taxon>
        <taxon>Ecdysozoa</taxon>
        <taxon>Arthropoda</taxon>
        <taxon>Hexapoda</taxon>
        <taxon>Insecta</taxon>
        <taxon>Pterygota</taxon>
        <taxon>Neoptera</taxon>
        <taxon>Endopterygota</taxon>
        <taxon>Lepidoptera</taxon>
        <taxon>Glossata</taxon>
        <taxon>Ditrysia</taxon>
        <taxon>Papilionoidea</taxon>
        <taxon>Papilionidae</taxon>
        <taxon>Papilioninae</taxon>
        <taxon>Iphiclides</taxon>
    </lineage>
</organism>
<dbReference type="Proteomes" id="UP000837857">
    <property type="component" value="Chromosome 7"/>
</dbReference>
<accession>A0ABN8J247</accession>
<evidence type="ECO:0000313" key="2">
    <source>
        <dbReference type="Proteomes" id="UP000837857"/>
    </source>
</evidence>